<dbReference type="SMART" id="SM00998">
    <property type="entry name" value="ADSL_C"/>
    <property type="match status" value="1"/>
</dbReference>
<dbReference type="PRINTS" id="PR00145">
    <property type="entry name" value="ARGSUCLYASE"/>
</dbReference>
<dbReference type="InterPro" id="IPR024083">
    <property type="entry name" value="Fumarase/histidase_N"/>
</dbReference>
<proteinExistence type="inferred from homology"/>
<dbReference type="InterPro" id="IPR008948">
    <property type="entry name" value="L-Aspartase-like"/>
</dbReference>
<keyword evidence="11" id="KW-0658">Purine biosynthesis</keyword>
<evidence type="ECO:0000313" key="14">
    <source>
        <dbReference type="Proteomes" id="UP001054846"/>
    </source>
</evidence>
<dbReference type="PANTHER" id="PTHR43172">
    <property type="entry name" value="ADENYLOSUCCINATE LYASE"/>
    <property type="match status" value="1"/>
</dbReference>
<dbReference type="PROSITE" id="PS00163">
    <property type="entry name" value="FUMARATE_LYASES"/>
    <property type="match status" value="1"/>
</dbReference>
<comment type="catalytic activity">
    <reaction evidence="7">
        <text>(2S)-2-[5-amino-1-(5-phospho-beta-D-ribosyl)imidazole-4-carboxamido]succinate = 5-amino-1-(5-phospho-beta-D-ribosyl)imidazole-4-carboxamide + fumarate</text>
        <dbReference type="Rhea" id="RHEA:23920"/>
        <dbReference type="ChEBI" id="CHEBI:29806"/>
        <dbReference type="ChEBI" id="CHEBI:58443"/>
        <dbReference type="ChEBI" id="CHEBI:58475"/>
        <dbReference type="EC" id="4.3.2.2"/>
    </reaction>
    <physiologicalReaction direction="left-to-right" evidence="7">
        <dbReference type="Rhea" id="RHEA:23921"/>
    </physiologicalReaction>
</comment>
<evidence type="ECO:0000313" key="13">
    <source>
        <dbReference type="EMBL" id="UFP92849.1"/>
    </source>
</evidence>
<dbReference type="NCBIfam" id="TIGR00928">
    <property type="entry name" value="purB"/>
    <property type="match status" value="1"/>
</dbReference>
<dbReference type="InterPro" id="IPR020557">
    <property type="entry name" value="Fumarate_lyase_CS"/>
</dbReference>
<dbReference type="PRINTS" id="PR00149">
    <property type="entry name" value="FUMRATELYASE"/>
</dbReference>
<evidence type="ECO:0000256" key="1">
    <source>
        <dbReference type="ARBA" id="ARBA00004706"/>
    </source>
</evidence>
<dbReference type="InterPro" id="IPR022761">
    <property type="entry name" value="Fumarate_lyase_N"/>
</dbReference>
<dbReference type="InterPro" id="IPR019468">
    <property type="entry name" value="AdenyloSucc_lyase_C"/>
</dbReference>
<dbReference type="Proteomes" id="UP001054846">
    <property type="component" value="Chromosome"/>
</dbReference>
<evidence type="ECO:0000259" key="12">
    <source>
        <dbReference type="SMART" id="SM00998"/>
    </source>
</evidence>
<dbReference type="Gene3D" id="1.10.40.30">
    <property type="entry name" value="Fumarase/aspartase (C-terminal domain)"/>
    <property type="match status" value="1"/>
</dbReference>
<dbReference type="GO" id="GO:0016829">
    <property type="term" value="F:lyase activity"/>
    <property type="evidence" value="ECO:0007669"/>
    <property type="project" value="UniProtKB-KW"/>
</dbReference>
<evidence type="ECO:0000256" key="3">
    <source>
        <dbReference type="ARBA" id="ARBA00008273"/>
    </source>
</evidence>
<keyword evidence="6 11" id="KW-0456">Lyase</keyword>
<dbReference type="Pfam" id="PF00206">
    <property type="entry name" value="Lyase_1"/>
    <property type="match status" value="1"/>
</dbReference>
<evidence type="ECO:0000256" key="9">
    <source>
        <dbReference type="ARBA" id="ARBA00049115"/>
    </source>
</evidence>
<dbReference type="EMBL" id="CP063845">
    <property type="protein sequence ID" value="UFP92849.1"/>
    <property type="molecule type" value="Genomic_DNA"/>
</dbReference>
<accession>A0ABY3PGS7</accession>
<evidence type="ECO:0000256" key="10">
    <source>
        <dbReference type="NCBIfam" id="TIGR00928"/>
    </source>
</evidence>
<dbReference type="EC" id="4.3.2.2" evidence="4 10"/>
<evidence type="ECO:0000256" key="5">
    <source>
        <dbReference type="ARBA" id="ARBA00017058"/>
    </source>
</evidence>
<organism evidence="13 14">
    <name type="scientific">Gloeobacter morelensis MG652769</name>
    <dbReference type="NCBI Taxonomy" id="2781736"/>
    <lineage>
        <taxon>Bacteria</taxon>
        <taxon>Bacillati</taxon>
        <taxon>Cyanobacteriota</taxon>
        <taxon>Cyanophyceae</taxon>
        <taxon>Gloeobacterales</taxon>
        <taxon>Gloeobacteraceae</taxon>
        <taxon>Gloeobacter</taxon>
        <taxon>Gloeobacter morelensis</taxon>
    </lineage>
</organism>
<protein>
    <recommendedName>
        <fullName evidence="5 10">Adenylosuccinate lyase</fullName>
        <shortName evidence="11">ASL</shortName>
        <ecNumber evidence="4 10">4.3.2.2</ecNumber>
    </recommendedName>
    <alternativeName>
        <fullName evidence="8 11">Adenylosuccinase</fullName>
    </alternativeName>
</protein>
<dbReference type="InterPro" id="IPR004769">
    <property type="entry name" value="Pur_lyase"/>
</dbReference>
<name>A0ABY3PGS7_9CYAN</name>
<dbReference type="PANTHER" id="PTHR43172:SF1">
    <property type="entry name" value="ADENYLOSUCCINATE LYASE"/>
    <property type="match status" value="1"/>
</dbReference>
<evidence type="ECO:0000256" key="6">
    <source>
        <dbReference type="ARBA" id="ARBA00023239"/>
    </source>
</evidence>
<comment type="pathway">
    <text evidence="2 11">Purine metabolism; AMP biosynthesis via de novo pathway; AMP from IMP: step 2/2.</text>
</comment>
<evidence type="ECO:0000256" key="8">
    <source>
        <dbReference type="ARBA" id="ARBA00030717"/>
    </source>
</evidence>
<feature type="domain" description="Adenylosuccinate lyase C-terminal" evidence="12">
    <location>
        <begin position="349"/>
        <end position="430"/>
    </location>
</feature>
<dbReference type="RefSeq" id="WP_230839845.1">
    <property type="nucleotide sequence ID" value="NZ_CP063845.1"/>
</dbReference>
<comment type="similarity">
    <text evidence="3 11">Belongs to the lyase 1 family. Adenylosuccinate lyase subfamily.</text>
</comment>
<sequence length="431" mass="47809">MIERYTLPEMGALWTEEQKYRNWLKVEMAACEALAELGEIPQAAWQEIRSKAGFDVGRIAALEAEVRHDVIAFLTSVNEHVGPAGRFIHLGLTSSDVLDTALALQLVQALDVLALKLEELMAATRAKAREHRDTVMIGRTHGIHAEPITFGFKLAGWLAELARHAERLRALRPRLAAGKLSGAVGTYANLDPRVEERACELLGLVRDTASTQVISRDRHAEFVQALALMAGSIERFAVEIRNLQRTDVLEVEEYFAAGQKGSSAMPHKRNPITSEQLSGLARIVRSNATAALENMALWHERDISHSSVERVILPDSAILVHYMLVKFTALVEKLAVYPENMARNLHRYGGVVFSQRVLLALVAKGLSREEAYRIVQTNAHKAWNLEGGDFRALTAADPEVQALLAPPELAACFEPTHHLKHLDTVFARLEI</sequence>
<evidence type="ECO:0000256" key="11">
    <source>
        <dbReference type="RuleBase" id="RU361172"/>
    </source>
</evidence>
<dbReference type="SUPFAM" id="SSF48557">
    <property type="entry name" value="L-aspartase-like"/>
    <property type="match status" value="1"/>
</dbReference>
<dbReference type="InterPro" id="IPR000362">
    <property type="entry name" value="Fumarate_lyase_fam"/>
</dbReference>
<evidence type="ECO:0000256" key="4">
    <source>
        <dbReference type="ARBA" id="ARBA00012339"/>
    </source>
</evidence>
<gene>
    <name evidence="13" type="ORF">ISF26_13555</name>
</gene>
<dbReference type="Pfam" id="PF10397">
    <property type="entry name" value="ADSL_C"/>
    <property type="match status" value="1"/>
</dbReference>
<keyword evidence="14" id="KW-1185">Reference proteome</keyword>
<evidence type="ECO:0000256" key="2">
    <source>
        <dbReference type="ARBA" id="ARBA00004734"/>
    </source>
</evidence>
<comment type="catalytic activity">
    <reaction evidence="9">
        <text>N(6)-(1,2-dicarboxyethyl)-AMP = fumarate + AMP</text>
        <dbReference type="Rhea" id="RHEA:16853"/>
        <dbReference type="ChEBI" id="CHEBI:29806"/>
        <dbReference type="ChEBI" id="CHEBI:57567"/>
        <dbReference type="ChEBI" id="CHEBI:456215"/>
        <dbReference type="EC" id="4.3.2.2"/>
    </reaction>
    <physiologicalReaction direction="left-to-right" evidence="9">
        <dbReference type="Rhea" id="RHEA:16854"/>
    </physiologicalReaction>
</comment>
<evidence type="ECO:0000256" key="7">
    <source>
        <dbReference type="ARBA" id="ARBA00024477"/>
    </source>
</evidence>
<dbReference type="Gene3D" id="1.20.200.10">
    <property type="entry name" value="Fumarase/aspartase (Central domain)"/>
    <property type="match status" value="1"/>
</dbReference>
<comment type="pathway">
    <text evidence="1 11">Purine metabolism; IMP biosynthesis via de novo pathway; 5-amino-1-(5-phospho-D-ribosyl)imidazole-4-carboxamide from 5-amino-1-(5-phospho-D-ribosyl)imidazole-4-carboxylate: step 2/2.</text>
</comment>
<reference evidence="13 14" key="1">
    <citation type="journal article" date="2021" name="Genome Biol. Evol.">
        <title>Complete Genome Sequencing of a Novel Gloeobacter Species from a Waterfall Cave in Mexico.</title>
        <authorList>
            <person name="Saw J.H."/>
            <person name="Cardona T."/>
            <person name="Montejano G."/>
        </authorList>
    </citation>
    <scope>NUCLEOTIDE SEQUENCE [LARGE SCALE GENOMIC DNA]</scope>
    <source>
        <strain evidence="13">MG652769</strain>
    </source>
</reference>
<dbReference type="Gene3D" id="1.10.275.10">
    <property type="entry name" value="Fumarase/aspartase (N-terminal domain)"/>
    <property type="match status" value="1"/>
</dbReference>
<dbReference type="CDD" id="cd01360">
    <property type="entry name" value="Adenylsuccinate_lyase_1"/>
    <property type="match status" value="1"/>
</dbReference>